<dbReference type="OrthoDB" id="1000417at2"/>
<dbReference type="RefSeq" id="WP_135075754.1">
    <property type="nucleotide sequence ID" value="NZ_SPSB01000004.1"/>
</dbReference>
<proteinExistence type="predicted"/>
<dbReference type="Gene3D" id="3.40.50.150">
    <property type="entry name" value="Vaccinia Virus protein VP39"/>
    <property type="match status" value="1"/>
</dbReference>
<dbReference type="InterPro" id="IPR041497">
    <property type="entry name" value="Thump-like"/>
</dbReference>
<protein>
    <submittedName>
        <fullName evidence="3">Class I SAM-dependent methyltransferase</fullName>
    </submittedName>
</protein>
<evidence type="ECO:0000259" key="1">
    <source>
        <dbReference type="Pfam" id="PF18096"/>
    </source>
</evidence>
<sequence>MDFSEFHSAEFQQFVQDHLQDDPVQIRLKYHGKVNFDLQAAVQQIAARKSLKKKLPEWTSNPSIFFPGTIPLEQSSSELTAGFKAQSLSGNNMLDLTGGLGIDSYYLSIGFKKAVYCERQDELFEISRHNLEQLAPEKFDFFHGDGLEFLEQSEESFDLIYADPARRGKGNQKLYKLEDCEPNLVEAWKLLKSKASKILLKYSPMLDVSQVWKTLPEIQKITILSVKNEVKELLLHWSKADESSAKKIEVYDLESGYPPFLFYQDEEEQAVSDFGEPEKYLIEPISGILKAGAFKLFGQHFELKKLESNSHLYTSSNQPQNIPGRVFEIIEEVSPRKKDIQKIIPSGKANVVTRNYSMGAEELRKKLGLKDGGEEYLIGTKTLKGYQVFRCKRVIE</sequence>
<evidence type="ECO:0000259" key="2">
    <source>
        <dbReference type="Pfam" id="PF22013"/>
    </source>
</evidence>
<dbReference type="GO" id="GO:0008168">
    <property type="term" value="F:methyltransferase activity"/>
    <property type="evidence" value="ECO:0007669"/>
    <property type="project" value="UniProtKB-KW"/>
</dbReference>
<dbReference type="SUPFAM" id="SSF53335">
    <property type="entry name" value="S-adenosyl-L-methionine-dependent methyltransferases"/>
    <property type="match status" value="1"/>
</dbReference>
<dbReference type="GO" id="GO:0032259">
    <property type="term" value="P:methylation"/>
    <property type="evidence" value="ECO:0007669"/>
    <property type="project" value="UniProtKB-KW"/>
</dbReference>
<comment type="caution">
    <text evidence="3">The sequence shown here is derived from an EMBL/GenBank/DDBJ whole genome shotgun (WGS) entry which is preliminary data.</text>
</comment>
<evidence type="ECO:0000313" key="4">
    <source>
        <dbReference type="Proteomes" id="UP000297647"/>
    </source>
</evidence>
<dbReference type="EMBL" id="SPSB01000004">
    <property type="protein sequence ID" value="TFV93493.1"/>
    <property type="molecule type" value="Genomic_DNA"/>
</dbReference>
<dbReference type="Proteomes" id="UP000297647">
    <property type="component" value="Unassembled WGS sequence"/>
</dbReference>
<organism evidence="3 4">
    <name type="scientific">Algoriphagus kandeliae</name>
    <dbReference type="NCBI Taxonomy" id="2562278"/>
    <lineage>
        <taxon>Bacteria</taxon>
        <taxon>Pseudomonadati</taxon>
        <taxon>Bacteroidota</taxon>
        <taxon>Cytophagia</taxon>
        <taxon>Cytophagales</taxon>
        <taxon>Cyclobacteriaceae</taxon>
        <taxon>Algoriphagus</taxon>
    </lineage>
</organism>
<keyword evidence="4" id="KW-1185">Reference proteome</keyword>
<dbReference type="CDD" id="cd02440">
    <property type="entry name" value="AdoMet_MTases"/>
    <property type="match status" value="1"/>
</dbReference>
<keyword evidence="3" id="KW-0489">Methyltransferase</keyword>
<feature type="domain" description="THUMP-like" evidence="1">
    <location>
        <begin position="324"/>
        <end position="392"/>
    </location>
</feature>
<reference evidence="3 4" key="1">
    <citation type="submission" date="2019-03" db="EMBL/GenBank/DDBJ databases">
        <title>Algoriphagus sp. nov, a new strain isolated from root system soil of mangrove plant Kandelia.</title>
        <authorList>
            <person name="Yin Q."/>
            <person name="Wang K."/>
            <person name="Song Z."/>
        </authorList>
    </citation>
    <scope>NUCLEOTIDE SEQUENCE [LARGE SCALE GENOMIC DNA]</scope>
    <source>
        <strain evidence="3 4">XY-J91</strain>
    </source>
</reference>
<accession>A0A4Y9QR63</accession>
<evidence type="ECO:0000313" key="3">
    <source>
        <dbReference type="EMBL" id="TFV93493.1"/>
    </source>
</evidence>
<dbReference type="Pfam" id="PF18096">
    <property type="entry name" value="Thump_like"/>
    <property type="match status" value="1"/>
</dbReference>
<dbReference type="Pfam" id="PF22013">
    <property type="entry name" value="PG_1098_Fer"/>
    <property type="match status" value="1"/>
</dbReference>
<dbReference type="InterPro" id="IPR054168">
    <property type="entry name" value="PG_1098_Fer"/>
</dbReference>
<keyword evidence="3" id="KW-0808">Transferase</keyword>
<dbReference type="AlphaFoldDB" id="A0A4Y9QR63"/>
<gene>
    <name evidence="3" type="ORF">E4S40_14690</name>
</gene>
<dbReference type="InterPro" id="IPR029063">
    <property type="entry name" value="SAM-dependent_MTases_sf"/>
</dbReference>
<feature type="domain" description="PG-1098 ferredoxin-like" evidence="2">
    <location>
        <begin position="280"/>
        <end position="323"/>
    </location>
</feature>
<name>A0A4Y9QR63_9BACT</name>
<dbReference type="Gene3D" id="1.10.10.1110">
    <property type="entry name" value="Methyltransferase PG1098, N-terminal domain"/>
    <property type="match status" value="1"/>
</dbReference>